<evidence type="ECO:0000313" key="4">
    <source>
        <dbReference type="EMBL" id="OLN95319.1"/>
    </source>
</evidence>
<dbReference type="EMBL" id="MPGH01000037">
    <property type="protein sequence ID" value="OLN95319.1"/>
    <property type="molecule type" value="Genomic_DNA"/>
</dbReference>
<dbReference type="PROSITE" id="PS00061">
    <property type="entry name" value="ADH_SHORT"/>
    <property type="match status" value="1"/>
</dbReference>
<comment type="similarity">
    <text evidence="1">Belongs to the short-chain dehydrogenases/reductases (SDR) family.</text>
</comment>
<dbReference type="GO" id="GO:0016616">
    <property type="term" value="F:oxidoreductase activity, acting on the CH-OH group of donors, NAD or NADP as acceptor"/>
    <property type="evidence" value="ECO:0007669"/>
    <property type="project" value="UniProtKB-ARBA"/>
</dbReference>
<reference evidence="4 5" key="1">
    <citation type="submission" date="2016-11" db="EMBL/GenBank/DDBJ databases">
        <title>Draft Genome Assembly of Colletotrichum chlorophyti a pathogen of herbaceous plants.</title>
        <authorList>
            <person name="Gan P."/>
            <person name="Narusaka M."/>
            <person name="Tsushima A."/>
            <person name="Narusaka Y."/>
            <person name="Takano Y."/>
            <person name="Shirasu K."/>
        </authorList>
    </citation>
    <scope>NUCLEOTIDE SEQUENCE [LARGE SCALE GENOMIC DNA]</scope>
    <source>
        <strain evidence="4 5">NTL11</strain>
    </source>
</reference>
<dbReference type="Proteomes" id="UP000186583">
    <property type="component" value="Unassembled WGS sequence"/>
</dbReference>
<evidence type="ECO:0000256" key="1">
    <source>
        <dbReference type="ARBA" id="ARBA00006484"/>
    </source>
</evidence>
<proteinExistence type="inferred from homology"/>
<comment type="caution">
    <text evidence="4">The sequence shown here is derived from an EMBL/GenBank/DDBJ whole genome shotgun (WGS) entry which is preliminary data.</text>
</comment>
<dbReference type="STRING" id="708187.A0A1Q8S1I9"/>
<dbReference type="GO" id="GO:0050664">
    <property type="term" value="F:oxidoreductase activity, acting on NAD(P)H, oxygen as acceptor"/>
    <property type="evidence" value="ECO:0007669"/>
    <property type="project" value="TreeGrafter"/>
</dbReference>
<gene>
    <name evidence="4" type="ORF">CCHL11_04809</name>
</gene>
<dbReference type="PANTHER" id="PTHR43008">
    <property type="entry name" value="BENZIL REDUCTASE"/>
    <property type="match status" value="1"/>
</dbReference>
<keyword evidence="2" id="KW-0521">NADP</keyword>
<dbReference type="PANTHER" id="PTHR43008:SF7">
    <property type="entry name" value="SHORT CHAIN DEHYDROGENASE_REDUCTASE (AFU_ORTHOLOGUE AFUA_2G00830)"/>
    <property type="match status" value="1"/>
</dbReference>
<name>A0A1Q8S1I9_9PEZI</name>
<dbReference type="InterPro" id="IPR020904">
    <property type="entry name" value="Sc_DH/Rdtase_CS"/>
</dbReference>
<dbReference type="OrthoDB" id="5307821at2759"/>
<keyword evidence="5" id="KW-1185">Reference proteome</keyword>
<dbReference type="SUPFAM" id="SSF51735">
    <property type="entry name" value="NAD(P)-binding Rossmann-fold domains"/>
    <property type="match status" value="1"/>
</dbReference>
<accession>A0A1Q8S1I9</accession>
<evidence type="ECO:0000256" key="2">
    <source>
        <dbReference type="ARBA" id="ARBA00022857"/>
    </source>
</evidence>
<evidence type="ECO:0000313" key="5">
    <source>
        <dbReference type="Proteomes" id="UP000186583"/>
    </source>
</evidence>
<dbReference type="InterPro" id="IPR036291">
    <property type="entry name" value="NAD(P)-bd_dom_sf"/>
</dbReference>
<keyword evidence="3" id="KW-0560">Oxidoreductase</keyword>
<protein>
    <submittedName>
        <fullName evidence="4">Putative oxidoreductase</fullName>
    </submittedName>
</protein>
<organism evidence="4 5">
    <name type="scientific">Colletotrichum chlorophyti</name>
    <dbReference type="NCBI Taxonomy" id="708187"/>
    <lineage>
        <taxon>Eukaryota</taxon>
        <taxon>Fungi</taxon>
        <taxon>Dikarya</taxon>
        <taxon>Ascomycota</taxon>
        <taxon>Pezizomycotina</taxon>
        <taxon>Sordariomycetes</taxon>
        <taxon>Hypocreomycetidae</taxon>
        <taxon>Glomerellales</taxon>
        <taxon>Glomerellaceae</taxon>
        <taxon>Colletotrichum</taxon>
    </lineage>
</organism>
<dbReference type="PRINTS" id="PR00081">
    <property type="entry name" value="GDHRDH"/>
</dbReference>
<dbReference type="Gene3D" id="3.40.50.720">
    <property type="entry name" value="NAD(P)-binding Rossmann-like Domain"/>
    <property type="match status" value="2"/>
</dbReference>
<dbReference type="CDD" id="cd05233">
    <property type="entry name" value="SDR_c"/>
    <property type="match status" value="1"/>
</dbReference>
<evidence type="ECO:0000256" key="3">
    <source>
        <dbReference type="ARBA" id="ARBA00023002"/>
    </source>
</evidence>
<dbReference type="InterPro" id="IPR002347">
    <property type="entry name" value="SDR_fam"/>
</dbReference>
<sequence length="270" mass="29498">MASVFSSGNAAAITVDASGIGLAIAKRSVSHGIKVIIVDRDAELLISVAKEIGNVLSTLKSTWASSKTGKSQGQSQHHLWRFINHWLLIYGDSWHEPEAFRTTFDTNLYGVINGLNSLIPLVGDRQQSSSAIVITGSKQGITNPPENPAYNASKAAVKSVAEHLSFDLSKTATKVHLLVPGWTFTSMVGAGTGREKPGGAWTPEQIAENLEQKMMVGLFYIICPDNEVTEDLDRKRRLWSVGDIIEGRPPLSRWHEDYRDKAQACTGEQQ</sequence>
<dbReference type="Pfam" id="PF00106">
    <property type="entry name" value="adh_short"/>
    <property type="match status" value="2"/>
</dbReference>
<dbReference type="AlphaFoldDB" id="A0A1Q8S1I9"/>